<dbReference type="EMBL" id="CP023741">
    <property type="protein sequence ID" value="ATI79445.1"/>
    <property type="molecule type" value="Genomic_DNA"/>
</dbReference>
<gene>
    <name evidence="2" type="ORF">A6768_05010</name>
</gene>
<sequence length="47" mass="5289">MADVAIIFHWSPAVMDPMTLPELMGWREQAAKRAKPPETGKKKNGRP</sequence>
<reference evidence="2 3" key="1">
    <citation type="submission" date="2017-10" db="EMBL/GenBank/DDBJ databases">
        <title>Sphingobium yanoikuyae S72.</title>
        <authorList>
            <person name="Sanchez E."/>
            <person name="Bustos P."/>
            <person name="Mendoza P."/>
            <person name="Guo X."/>
            <person name="Mendoza A."/>
        </authorList>
    </citation>
    <scope>NUCLEOTIDE SEQUENCE [LARGE SCALE GENOMIC DNA]</scope>
    <source>
        <strain evidence="2 3">S72</strain>
    </source>
</reference>
<dbReference type="KEGG" id="sya:A6768_05010"/>
<protein>
    <submittedName>
        <fullName evidence="2">GpE family phage tail protein</fullName>
    </submittedName>
</protein>
<organism evidence="2 3">
    <name type="scientific">Sphingobium yanoikuyae</name>
    <name type="common">Sphingomonas yanoikuyae</name>
    <dbReference type="NCBI Taxonomy" id="13690"/>
    <lineage>
        <taxon>Bacteria</taxon>
        <taxon>Pseudomonadati</taxon>
        <taxon>Pseudomonadota</taxon>
        <taxon>Alphaproteobacteria</taxon>
        <taxon>Sphingomonadales</taxon>
        <taxon>Sphingomonadaceae</taxon>
        <taxon>Sphingobium</taxon>
    </lineage>
</organism>
<evidence type="ECO:0000313" key="2">
    <source>
        <dbReference type="EMBL" id="ATI79445.1"/>
    </source>
</evidence>
<dbReference type="Pfam" id="PF06528">
    <property type="entry name" value="Phage_P2_GpE"/>
    <property type="match status" value="1"/>
</dbReference>
<name>A0A291MWY5_SPHYA</name>
<dbReference type="AlphaFoldDB" id="A0A291MWY5"/>
<dbReference type="InterPro" id="IPR009493">
    <property type="entry name" value="P2_GpE"/>
</dbReference>
<evidence type="ECO:0000313" key="3">
    <source>
        <dbReference type="Proteomes" id="UP000219422"/>
    </source>
</evidence>
<feature type="compositionally biased region" description="Basic and acidic residues" evidence="1">
    <location>
        <begin position="29"/>
        <end position="41"/>
    </location>
</feature>
<feature type="region of interest" description="Disordered" evidence="1">
    <location>
        <begin position="27"/>
        <end position="47"/>
    </location>
</feature>
<dbReference type="RefSeq" id="WP_097382783.1">
    <property type="nucleotide sequence ID" value="NZ_CP023741.1"/>
</dbReference>
<dbReference type="Proteomes" id="UP000219422">
    <property type="component" value="Chromosome"/>
</dbReference>
<proteinExistence type="predicted"/>
<accession>A0A291MWY5</accession>
<evidence type="ECO:0000256" key="1">
    <source>
        <dbReference type="SAM" id="MobiDB-lite"/>
    </source>
</evidence>
<dbReference type="GeneID" id="57776197"/>